<evidence type="ECO:0000313" key="3">
    <source>
        <dbReference type="Proteomes" id="UP000634136"/>
    </source>
</evidence>
<reference evidence="2" key="1">
    <citation type="submission" date="2020-09" db="EMBL/GenBank/DDBJ databases">
        <title>Genome-Enabled Discovery of Anthraquinone Biosynthesis in Senna tora.</title>
        <authorList>
            <person name="Kang S.-H."/>
            <person name="Pandey R.P."/>
            <person name="Lee C.-M."/>
            <person name="Sim J.-S."/>
            <person name="Jeong J.-T."/>
            <person name="Choi B.-S."/>
            <person name="Jung M."/>
            <person name="Ginzburg D."/>
            <person name="Zhao K."/>
            <person name="Won S.Y."/>
            <person name="Oh T.-J."/>
            <person name="Yu Y."/>
            <person name="Kim N.-H."/>
            <person name="Lee O.R."/>
            <person name="Lee T.-H."/>
            <person name="Bashyal P."/>
            <person name="Kim T.-S."/>
            <person name="Lee W.-H."/>
            <person name="Kawkins C."/>
            <person name="Kim C.-K."/>
            <person name="Kim J.S."/>
            <person name="Ahn B.O."/>
            <person name="Rhee S.Y."/>
            <person name="Sohng J.K."/>
        </authorList>
    </citation>
    <scope>NUCLEOTIDE SEQUENCE</scope>
    <source>
        <tissue evidence="2">Leaf</tissue>
    </source>
</reference>
<feature type="compositionally biased region" description="Polar residues" evidence="1">
    <location>
        <begin position="11"/>
        <end position="20"/>
    </location>
</feature>
<protein>
    <submittedName>
        <fullName evidence="2">Uncharacterized protein</fullName>
    </submittedName>
</protein>
<feature type="region of interest" description="Disordered" evidence="1">
    <location>
        <begin position="1"/>
        <end position="26"/>
    </location>
</feature>
<organism evidence="2 3">
    <name type="scientific">Senna tora</name>
    <dbReference type="NCBI Taxonomy" id="362788"/>
    <lineage>
        <taxon>Eukaryota</taxon>
        <taxon>Viridiplantae</taxon>
        <taxon>Streptophyta</taxon>
        <taxon>Embryophyta</taxon>
        <taxon>Tracheophyta</taxon>
        <taxon>Spermatophyta</taxon>
        <taxon>Magnoliopsida</taxon>
        <taxon>eudicotyledons</taxon>
        <taxon>Gunneridae</taxon>
        <taxon>Pentapetalae</taxon>
        <taxon>rosids</taxon>
        <taxon>fabids</taxon>
        <taxon>Fabales</taxon>
        <taxon>Fabaceae</taxon>
        <taxon>Caesalpinioideae</taxon>
        <taxon>Cassia clade</taxon>
        <taxon>Senna</taxon>
    </lineage>
</organism>
<proteinExistence type="predicted"/>
<accession>A0A835C255</accession>
<sequence length="38" mass="3788">MGGGAPLTGLQAKSSGSRAPSASKERAWAICGQLSRSL</sequence>
<gene>
    <name evidence="2" type="ORF">G2W53_014124</name>
</gene>
<name>A0A835C255_9FABA</name>
<evidence type="ECO:0000313" key="2">
    <source>
        <dbReference type="EMBL" id="KAF7831791.1"/>
    </source>
</evidence>
<comment type="caution">
    <text evidence="2">The sequence shown here is derived from an EMBL/GenBank/DDBJ whole genome shotgun (WGS) entry which is preliminary data.</text>
</comment>
<keyword evidence="3" id="KW-1185">Reference proteome</keyword>
<dbReference type="EMBL" id="JAAIUW010000005">
    <property type="protein sequence ID" value="KAF7831791.1"/>
    <property type="molecule type" value="Genomic_DNA"/>
</dbReference>
<dbReference type="Proteomes" id="UP000634136">
    <property type="component" value="Unassembled WGS sequence"/>
</dbReference>
<evidence type="ECO:0000256" key="1">
    <source>
        <dbReference type="SAM" id="MobiDB-lite"/>
    </source>
</evidence>
<dbReference type="AlphaFoldDB" id="A0A835C255"/>